<evidence type="ECO:0000259" key="2">
    <source>
        <dbReference type="PROSITE" id="PS50102"/>
    </source>
</evidence>
<dbReference type="SUPFAM" id="SSF54928">
    <property type="entry name" value="RNA-binding domain, RBD"/>
    <property type="match status" value="1"/>
</dbReference>
<keyword evidence="3" id="KW-1185">Reference proteome</keyword>
<dbReference type="PROSITE" id="PS50102">
    <property type="entry name" value="RRM"/>
    <property type="match status" value="1"/>
</dbReference>
<dbReference type="PANTHER" id="PTHR48038:SF1">
    <property type="entry name" value="RIBONUCLEOPROTEIN RB97D"/>
    <property type="match status" value="1"/>
</dbReference>
<organism evidence="3 4">
    <name type="scientific">Meloidogyne incognita</name>
    <name type="common">Southern root-knot nematode worm</name>
    <name type="synonym">Oxyuris incognita</name>
    <dbReference type="NCBI Taxonomy" id="6306"/>
    <lineage>
        <taxon>Eukaryota</taxon>
        <taxon>Metazoa</taxon>
        <taxon>Ecdysozoa</taxon>
        <taxon>Nematoda</taxon>
        <taxon>Chromadorea</taxon>
        <taxon>Rhabditida</taxon>
        <taxon>Tylenchina</taxon>
        <taxon>Tylenchomorpha</taxon>
        <taxon>Tylenchoidea</taxon>
        <taxon>Meloidogynidae</taxon>
        <taxon>Meloidogyninae</taxon>
        <taxon>Meloidogyne</taxon>
        <taxon>Meloidogyne incognita group</taxon>
    </lineage>
</organism>
<name>A0A914M9E9_MELIC</name>
<reference evidence="4" key="1">
    <citation type="submission" date="2022-11" db="UniProtKB">
        <authorList>
            <consortium name="WormBaseParasite"/>
        </authorList>
    </citation>
    <scope>IDENTIFICATION</scope>
</reference>
<dbReference type="WBParaSite" id="Minc3s01479g24144">
    <property type="protein sequence ID" value="Minc3s01479g24144"/>
    <property type="gene ID" value="Minc3s01479g24144"/>
</dbReference>
<evidence type="ECO:0000313" key="3">
    <source>
        <dbReference type="Proteomes" id="UP000887563"/>
    </source>
</evidence>
<dbReference type="InterPro" id="IPR000504">
    <property type="entry name" value="RRM_dom"/>
</dbReference>
<dbReference type="InterPro" id="IPR035979">
    <property type="entry name" value="RBD_domain_sf"/>
</dbReference>
<feature type="domain" description="RRM" evidence="2">
    <location>
        <begin position="95"/>
        <end position="173"/>
    </location>
</feature>
<accession>A0A914M9E9</accession>
<dbReference type="AlphaFoldDB" id="A0A914M9E9"/>
<dbReference type="Proteomes" id="UP000887563">
    <property type="component" value="Unplaced"/>
</dbReference>
<proteinExistence type="predicted"/>
<dbReference type="Pfam" id="PF00076">
    <property type="entry name" value="RRM_1"/>
    <property type="match status" value="1"/>
</dbReference>
<dbReference type="Gene3D" id="3.30.70.330">
    <property type="match status" value="1"/>
</dbReference>
<dbReference type="GO" id="GO:0003723">
    <property type="term" value="F:RNA binding"/>
    <property type="evidence" value="ECO:0007669"/>
    <property type="project" value="UniProtKB-UniRule"/>
</dbReference>
<sequence>MSKTQNGQNKKSRKYIFIRARHGTGPRTGFYVIPSWNPAFLATNGITGIYGINPEGYRPVQNFLILILKDIQKIQYSNSNATFESIYNSTEADNTTIYLGGLSSAATEEPIKLAFSEFGIIKEIRLFASQNFGFVVFSDKTSATKAILEMHGKELNLGIVGGKCRLRVKWGKPVQQQQQNNNGKGGDKGWILNNDSVNLALNNQQNSAVVAVAQQQQQQLALASAILQAQQQQQPIFQHPVLMGGVVQQTPTFQQSVIRENKQIIYLHTNLNFINLKIIQKFKLSFSLNF</sequence>
<dbReference type="PANTHER" id="PTHR48038">
    <property type="entry name" value="RIBONUCLEOPROTEIN RB97D"/>
    <property type="match status" value="1"/>
</dbReference>
<evidence type="ECO:0000256" key="1">
    <source>
        <dbReference type="PROSITE-ProRule" id="PRU00176"/>
    </source>
</evidence>
<evidence type="ECO:0000313" key="4">
    <source>
        <dbReference type="WBParaSite" id="Minc3s01479g24144"/>
    </source>
</evidence>
<dbReference type="InterPro" id="IPR012677">
    <property type="entry name" value="Nucleotide-bd_a/b_plait_sf"/>
</dbReference>
<dbReference type="SMART" id="SM00360">
    <property type="entry name" value="RRM"/>
    <property type="match status" value="1"/>
</dbReference>
<keyword evidence="1" id="KW-0694">RNA-binding</keyword>
<protein>
    <submittedName>
        <fullName evidence="4">RRM domain-containing protein</fullName>
    </submittedName>
</protein>